<organism evidence="2 3">
    <name type="scientific">Sphingopyxis witflariensis</name>
    <dbReference type="NCBI Taxonomy" id="173675"/>
    <lineage>
        <taxon>Bacteria</taxon>
        <taxon>Pseudomonadati</taxon>
        <taxon>Pseudomonadota</taxon>
        <taxon>Alphaproteobacteria</taxon>
        <taxon>Sphingomonadales</taxon>
        <taxon>Sphingomonadaceae</taxon>
        <taxon>Sphingopyxis</taxon>
    </lineage>
</organism>
<keyword evidence="3" id="KW-1185">Reference proteome</keyword>
<protein>
    <recommendedName>
        <fullName evidence="1">DNA gyrase inhibitor YacG</fullName>
    </recommendedName>
</protein>
<dbReference type="Proteomes" id="UP000197097">
    <property type="component" value="Unassembled WGS sequence"/>
</dbReference>
<feature type="binding site" evidence="1">
    <location>
        <position position="27"/>
    </location>
    <ligand>
        <name>Zn(2+)</name>
        <dbReference type="ChEBI" id="CHEBI:29105"/>
    </ligand>
</feature>
<reference evidence="2 3" key="1">
    <citation type="journal article" date="2002" name="Int. J. Syst. Evol. Microbiol.">
        <title>Sphingopyxis witflariensis sp. nov., isolated from activated sludge.</title>
        <authorList>
            <person name="Kampfer P."/>
            <person name="Witzenberger R."/>
            <person name="Denner E.B."/>
            <person name="Busse H.J."/>
            <person name="Neef A."/>
        </authorList>
    </citation>
    <scope>NUCLEOTIDE SEQUENCE [LARGE SCALE GENOMIC DNA]</scope>
    <source>
        <strain evidence="2 3">DSM 14551</strain>
    </source>
</reference>
<keyword evidence="1" id="KW-0862">Zinc</keyword>
<dbReference type="EMBL" id="NISJ01000007">
    <property type="protein sequence ID" value="OWQ95244.1"/>
    <property type="molecule type" value="Genomic_DNA"/>
</dbReference>
<comment type="cofactor">
    <cofactor evidence="1">
        <name>Zn(2+)</name>
        <dbReference type="ChEBI" id="CHEBI:29105"/>
    </cofactor>
    <text evidence="1">Binds 1 zinc ion.</text>
</comment>
<comment type="similarity">
    <text evidence="1">Belongs to the DNA gyrase inhibitor YacG family.</text>
</comment>
<dbReference type="OrthoDB" id="9809663at2"/>
<dbReference type="HAMAP" id="MF_00649">
    <property type="entry name" value="DNA_gyrase_inhibitor_YacG"/>
    <property type="match status" value="1"/>
</dbReference>
<evidence type="ECO:0000256" key="1">
    <source>
        <dbReference type="HAMAP-Rule" id="MF_00649"/>
    </source>
</evidence>
<feature type="binding site" evidence="1">
    <location>
        <position position="12"/>
    </location>
    <ligand>
        <name>Zn(2+)</name>
        <dbReference type="ChEBI" id="CHEBI:29105"/>
    </ligand>
</feature>
<gene>
    <name evidence="1" type="primary">yacG</name>
    <name evidence="2" type="ORF">CDQ91_13140</name>
</gene>
<comment type="caution">
    <text evidence="2">The sequence shown here is derived from an EMBL/GenBank/DDBJ whole genome shotgun (WGS) entry which is preliminary data.</text>
</comment>
<sequence>MPNNANAKPRRCPLCSQPRAEEFKPFCSRGCRDRDLLSWFGEGYRVPVDQAPDGTADDDRFDEG</sequence>
<dbReference type="GO" id="GO:0008270">
    <property type="term" value="F:zinc ion binding"/>
    <property type="evidence" value="ECO:0007669"/>
    <property type="project" value="UniProtKB-UniRule"/>
</dbReference>
<name>A0A246JQF2_9SPHN</name>
<dbReference type="GO" id="GO:0006355">
    <property type="term" value="P:regulation of DNA-templated transcription"/>
    <property type="evidence" value="ECO:0007669"/>
    <property type="project" value="InterPro"/>
</dbReference>
<proteinExistence type="inferred from homology"/>
<dbReference type="GO" id="GO:0008657">
    <property type="term" value="F:DNA topoisomerase type II (double strand cut, ATP-hydrolyzing) inhibitor activity"/>
    <property type="evidence" value="ECO:0007669"/>
    <property type="project" value="UniProtKB-UniRule"/>
</dbReference>
<dbReference type="Pfam" id="PF03884">
    <property type="entry name" value="YacG"/>
    <property type="match status" value="1"/>
</dbReference>
<dbReference type="SUPFAM" id="SSF57716">
    <property type="entry name" value="Glucocorticoid receptor-like (DNA-binding domain)"/>
    <property type="match status" value="1"/>
</dbReference>
<dbReference type="InterPro" id="IPR005584">
    <property type="entry name" value="DNA_gyrase_inhibitor_YacG"/>
</dbReference>
<accession>A0A246JQF2</accession>
<keyword evidence="1" id="KW-0479">Metal-binding</keyword>
<evidence type="ECO:0000313" key="3">
    <source>
        <dbReference type="Proteomes" id="UP000197097"/>
    </source>
</evidence>
<comment type="function">
    <text evidence="1">Inhibits all the catalytic activities of DNA gyrase by preventing its interaction with DNA. Acts by binding directly to the C-terminal domain of GyrB, which probably disrupts DNA binding by the gyrase.</text>
</comment>
<dbReference type="Gene3D" id="3.30.50.10">
    <property type="entry name" value="Erythroid Transcription Factor GATA-1, subunit A"/>
    <property type="match status" value="1"/>
</dbReference>
<feature type="binding site" evidence="1">
    <location>
        <position position="15"/>
    </location>
    <ligand>
        <name>Zn(2+)</name>
        <dbReference type="ChEBI" id="CHEBI:29105"/>
    </ligand>
</feature>
<comment type="subunit">
    <text evidence="1">Interacts with GyrB.</text>
</comment>
<dbReference type="AlphaFoldDB" id="A0A246JQF2"/>
<feature type="binding site" evidence="1">
    <location>
        <position position="31"/>
    </location>
    <ligand>
        <name>Zn(2+)</name>
        <dbReference type="ChEBI" id="CHEBI:29105"/>
    </ligand>
</feature>
<dbReference type="RefSeq" id="WP_088473203.1">
    <property type="nucleotide sequence ID" value="NZ_NISJ01000007.1"/>
</dbReference>
<dbReference type="InterPro" id="IPR013088">
    <property type="entry name" value="Znf_NHR/GATA"/>
</dbReference>
<evidence type="ECO:0000313" key="2">
    <source>
        <dbReference type="EMBL" id="OWQ95244.1"/>
    </source>
</evidence>